<feature type="compositionally biased region" description="Basic residues" evidence="1">
    <location>
        <begin position="7"/>
        <end position="28"/>
    </location>
</feature>
<dbReference type="Pfam" id="PF11707">
    <property type="entry name" value="Npa1"/>
    <property type="match status" value="1"/>
</dbReference>
<dbReference type="OrthoDB" id="72892at2759"/>
<evidence type="ECO:0000313" key="5">
    <source>
        <dbReference type="Proteomes" id="UP000245119"/>
    </source>
</evidence>
<proteinExistence type="predicted"/>
<dbReference type="Proteomes" id="UP000245119">
    <property type="component" value="Linkage Group LG6"/>
</dbReference>
<evidence type="ECO:0000256" key="1">
    <source>
        <dbReference type="SAM" id="MobiDB-lite"/>
    </source>
</evidence>
<comment type="caution">
    <text evidence="4">The sequence shown here is derived from an EMBL/GenBank/DDBJ whole genome shotgun (WGS) entry which is preliminary data.</text>
</comment>
<dbReference type="Pfam" id="PF16201">
    <property type="entry name" value="NopRA1"/>
    <property type="match status" value="1"/>
</dbReference>
<gene>
    <name evidence="4" type="ORF">C0Q70_11735</name>
</gene>
<dbReference type="InterPro" id="IPR021714">
    <property type="entry name" value="URB1_N"/>
</dbReference>
<feature type="compositionally biased region" description="Basic and acidic residues" evidence="1">
    <location>
        <begin position="827"/>
        <end position="844"/>
    </location>
</feature>
<feature type="region of interest" description="Disordered" evidence="1">
    <location>
        <begin position="821"/>
        <end position="847"/>
    </location>
</feature>
<name>A0A2T7P6T6_POMCA</name>
<feature type="domain" description="URB1 N-terminal" evidence="2">
    <location>
        <begin position="91"/>
        <end position="406"/>
    </location>
</feature>
<sequence>MTDEKSVKRRKRPLHNKDKRAKSKKRKTERAQDDFTEAKFKSLLHDPETTLSGLQKFLEHFTTDHEDKVIEISNSKGLALLKSYLLSSSQCTEVLNVLSRPQKSSQEVHAVFQWLRITLKECKRVVASFSEVRQHIVNTLFTKHTPMILNSLRQGNKPAHLKTTLLLLADIVELGYKYARLILIQFDFNHRNLPYLLLQKDRKDPCDVRSSMIIFLMRLLLIEDLEITKTLVDQKVLLQETLKGLAYDRSEYVRFVLTTIHDTIVINEAIGKTAKVHLFSTPVLREVLALYQWPGPTHWKSHPSELEKRKYTSEQMEVADILHAMLIDLCATHKPGICFNDKTLGSTENKNPAMTKLLETLLTSYTAPKSHKLALAILKACPDQVNTFLKHLYPHLVPRSVDTWIACVQFFKQIVQNYDWPSTLTDPGEGSDRISQLSQAPNCFYIVLHQMAFTEKFSTPITRDLYKDTEMPLPHVTRFEHLVTILKTFCAAPHLLNSGPSEMVPLVLSLLAEVTSSSLEIDRPPTGMSSTLPALCLLQAFSACDIRKLSLFGEPGNKGEKKIGLLQQLISFTQSEDAVYSDAAQRMVVKYIVNPYPANDQLMEMMDEEDNLCMDKTGLSHSFSPLSMLALKSSVHSSENVQGYICRVLVDILHSLHDSRAFIRVVHALSQQLDLHVIGYVELHASEESFSWNSVEQSLNNESYFSHLKGSNTVHPGLLIMRRVMKENEEEIPERAAEVVAEVSTHHLLPLLQQSLCYIHKIVCLSSKSVDVSNNRKLTQVCIEITKAVLHRMSASSKATKSSEATKGSCDIHKEKKYLDNDEVEDGKDGGDSEGENSKPDAENKAGNSVCEREMLSLMNNKYCVSLQKDANACSDLIGSQLGQVSDIFTESLCCLLQHPLSRWVFSQGFRQYDTDFEWLVNHYCSILLEVLDQRNVGQKDEFGSCCGRVSPTDVAAMKLKVTDLCRTLVRLAENANTQPELMSNVLEAEEFSLEALEQLFDLVSILKDAQLELLALNCLKMSPALAVACTDQTWQRMLNDFVEMNAIQRELFEKFMTFSPMCCLLCSKWIQENHTMVGKKDACLPMILFYLQLTSRMREDAAEDPTVQVIADIFHPYLNEKLLPLGGMALQIISTLISCGVYGFQAMHIAKEKVVRLATSSAHLLAGHFHILAAVLRQEAMNSGHSKNEEMNNLQHQTDSWDDALVACLRYLTTEPMTSSNDWQGSKESMQCLVELLSALLSRPIRSAKRDTIMGFLPVLVKSCLKYHYKNPKILALLRKLVIALFAKGETGEHVEKQVDVHFEEDGTSALFDPEREETSDDVLSTVGAKFLMVMKGGELQAVKDELVWLLVMLQQLEKKCCSVLSYNILMAAYGASLSLTDQRILFLVAACEKYGGSNRKFRPVLWGDAAVSYLEVKQHMGPSLIETLKLKQVVDHIDPSIMEASVLHFPLLRTADGKQTKSAEKLMSQACCYDPCFFLPLFCHFLGPEHVVEIRPFINNNCLGLVFAALSSHEAGMRKLAFLALANLYTHIEGAHHLPEKSLLLAFLELLRNSLSKENQKLSCTISLFLARAVKIISDPGHNMYCAIQSFLLLKPALDVSSVPEFYKFFNSPIPLERSWLLQLLQDGLRDTSDHRVFERRYFFKLVTSHISSSLGDLKTVRGALQVLIKGCSIATVAKDWVVEHGLLPWLTSFIRDYLQDTAEDCQLISQVLHQLWFTVRFGTSRVWWLSLPRLARSLLKSSILACVHLVLSKSSALNKQSLEWLLRILHNPEHPNLSAVTQPTPSLVAMALWHLGHLGQSQEAALAAEVARQLSFSHGFHLPSSAHANAAGRTAKRKLEKLDGMTNATEKDNLAYVYSLTLSLLLECDLTCHSDNSGMAFSDSKAAIVEAAWTAAKWVLSESRCVQSGSKLLTLVTWVDKVLTYIVESVEGDRERKLKLIKRLPSFLTNLLSSYAAMAETLKPSLPYIAPTSTHCVFEAVAHLHKHVDVNIYTTTLEQLVSYWCFRCSREKQEEKSGYVSCGEQTGCSPYAAVVACLNKTVVHVLDVMHQSTENDKLQTSPQLQAAASFWDVIHWCQSSDTKLHQEVLLAGLVEASYFFHLVVGAP</sequence>
<dbReference type="PANTHER" id="PTHR13500">
    <property type="entry name" value="NUCLEOLAR PRERIBOSOMAL-ASSOCIATED PROTEIN 1"/>
    <property type="match status" value="1"/>
</dbReference>
<dbReference type="InterPro" id="IPR016024">
    <property type="entry name" value="ARM-type_fold"/>
</dbReference>
<dbReference type="GO" id="GO:0000463">
    <property type="term" value="P:maturation of LSU-rRNA from tricistronic rRNA transcript (SSU-rRNA, 5.8S rRNA, LSU-rRNA)"/>
    <property type="evidence" value="ECO:0007669"/>
    <property type="project" value="TreeGrafter"/>
</dbReference>
<protein>
    <recommendedName>
        <fullName evidence="6">Nucleolar pre-ribosomal-associated protein 1 C-terminal domain-containing protein</fullName>
    </recommendedName>
</protein>
<evidence type="ECO:0008006" key="6">
    <source>
        <dbReference type="Google" id="ProtNLM"/>
    </source>
</evidence>
<dbReference type="PANTHER" id="PTHR13500:SF0">
    <property type="entry name" value="NUCLEOLAR PRE-RIBOSOMAL-ASSOCIATED PROTEIN 1"/>
    <property type="match status" value="1"/>
</dbReference>
<dbReference type="GO" id="GO:0000466">
    <property type="term" value="P:maturation of 5.8S rRNA from tricistronic rRNA transcript (SSU-rRNA, 5.8S rRNA, LSU-rRNA)"/>
    <property type="evidence" value="ECO:0007669"/>
    <property type="project" value="TreeGrafter"/>
</dbReference>
<feature type="domain" description="URB1 C-terminal" evidence="3">
    <location>
        <begin position="1505"/>
        <end position="1692"/>
    </location>
</feature>
<dbReference type="GO" id="GO:0005730">
    <property type="term" value="C:nucleolus"/>
    <property type="evidence" value="ECO:0007669"/>
    <property type="project" value="TreeGrafter"/>
</dbReference>
<accession>A0A2T7P6T6</accession>
<feature type="region of interest" description="Disordered" evidence="1">
    <location>
        <begin position="1"/>
        <end position="33"/>
    </location>
</feature>
<reference evidence="4 5" key="1">
    <citation type="submission" date="2018-04" db="EMBL/GenBank/DDBJ databases">
        <title>The genome of golden apple snail Pomacea canaliculata provides insight into stress tolerance and invasive adaptation.</title>
        <authorList>
            <person name="Liu C."/>
            <person name="Liu B."/>
            <person name="Ren Y."/>
            <person name="Zhang Y."/>
            <person name="Wang H."/>
            <person name="Li S."/>
            <person name="Jiang F."/>
            <person name="Yin L."/>
            <person name="Zhang G."/>
            <person name="Qian W."/>
            <person name="Fan W."/>
        </authorList>
    </citation>
    <scope>NUCLEOTIDE SEQUENCE [LARGE SCALE GENOMIC DNA]</scope>
    <source>
        <strain evidence="4">SZHN2017</strain>
        <tissue evidence="4">Muscle</tissue>
    </source>
</reference>
<dbReference type="InterPro" id="IPR032436">
    <property type="entry name" value="URB1_C"/>
</dbReference>
<evidence type="ECO:0000259" key="2">
    <source>
        <dbReference type="Pfam" id="PF11707"/>
    </source>
</evidence>
<dbReference type="SUPFAM" id="SSF48371">
    <property type="entry name" value="ARM repeat"/>
    <property type="match status" value="1"/>
</dbReference>
<dbReference type="STRING" id="400727.A0A2T7P6T6"/>
<dbReference type="EMBL" id="PZQS01000006">
    <property type="protein sequence ID" value="PVD29138.1"/>
    <property type="molecule type" value="Genomic_DNA"/>
</dbReference>
<evidence type="ECO:0000313" key="4">
    <source>
        <dbReference type="EMBL" id="PVD29138.1"/>
    </source>
</evidence>
<evidence type="ECO:0000259" key="3">
    <source>
        <dbReference type="Pfam" id="PF16201"/>
    </source>
</evidence>
<keyword evidence="5" id="KW-1185">Reference proteome</keyword>
<organism evidence="4 5">
    <name type="scientific">Pomacea canaliculata</name>
    <name type="common">Golden apple snail</name>
    <dbReference type="NCBI Taxonomy" id="400727"/>
    <lineage>
        <taxon>Eukaryota</taxon>
        <taxon>Metazoa</taxon>
        <taxon>Spiralia</taxon>
        <taxon>Lophotrochozoa</taxon>
        <taxon>Mollusca</taxon>
        <taxon>Gastropoda</taxon>
        <taxon>Caenogastropoda</taxon>
        <taxon>Architaenioglossa</taxon>
        <taxon>Ampullarioidea</taxon>
        <taxon>Ampullariidae</taxon>
        <taxon>Pomacea</taxon>
    </lineage>
</organism>
<dbReference type="InterPro" id="IPR039844">
    <property type="entry name" value="URB1"/>
</dbReference>